<reference evidence="2 3" key="1">
    <citation type="submission" date="2023-12" db="EMBL/GenBank/DDBJ databases">
        <title>Description of new species of Mycobacterium terrae complex isolated from sewage at the Sao Paulo Zoological Park Foundation in Brazil.</title>
        <authorList>
            <person name="Romagnoli C.L."/>
            <person name="Conceicao E.C."/>
            <person name="Machado E."/>
            <person name="Barreto L.B.P.F."/>
            <person name="Sharma A."/>
            <person name="Silva N.M."/>
            <person name="Marques L.E."/>
            <person name="Juliana M.A."/>
            <person name="Lourenco M.C.S."/>
            <person name="Digiampietri L.A."/>
            <person name="Suffys P.N."/>
            <person name="Viana-Niero C."/>
        </authorList>
    </citation>
    <scope>NUCLEOTIDE SEQUENCE [LARGE SCALE GENOMIC DNA]</scope>
    <source>
        <strain evidence="2 3">MYC340</strain>
    </source>
</reference>
<dbReference type="GO" id="GO:0032259">
    <property type="term" value="P:methylation"/>
    <property type="evidence" value="ECO:0007669"/>
    <property type="project" value="UniProtKB-KW"/>
</dbReference>
<keyword evidence="2" id="KW-0489">Methyltransferase</keyword>
<evidence type="ECO:0000259" key="1">
    <source>
        <dbReference type="Pfam" id="PF13649"/>
    </source>
</evidence>
<dbReference type="CDD" id="cd02440">
    <property type="entry name" value="AdoMet_MTases"/>
    <property type="match status" value="1"/>
</dbReference>
<dbReference type="InterPro" id="IPR041698">
    <property type="entry name" value="Methyltransf_25"/>
</dbReference>
<gene>
    <name evidence="2" type="ORF">KV113_23560</name>
</gene>
<dbReference type="InterPro" id="IPR050508">
    <property type="entry name" value="Methyltransf_Superfamily"/>
</dbReference>
<dbReference type="EC" id="2.1.-.-" evidence="2"/>
<dbReference type="InterPro" id="IPR029063">
    <property type="entry name" value="SAM-dependent_MTases_sf"/>
</dbReference>
<dbReference type="PANTHER" id="PTHR42912">
    <property type="entry name" value="METHYLTRANSFERASE"/>
    <property type="match status" value="1"/>
</dbReference>
<dbReference type="SUPFAM" id="SSF53335">
    <property type="entry name" value="S-adenosyl-L-methionine-dependent methyltransferases"/>
    <property type="match status" value="1"/>
</dbReference>
<dbReference type="Gene3D" id="3.40.50.150">
    <property type="entry name" value="Vaccinia Virus protein VP39"/>
    <property type="match status" value="1"/>
</dbReference>
<evidence type="ECO:0000313" key="2">
    <source>
        <dbReference type="EMBL" id="MEB3034524.1"/>
    </source>
</evidence>
<dbReference type="RefSeq" id="WP_224976320.1">
    <property type="nucleotide sequence ID" value="NZ_JAYJJU010000034.1"/>
</dbReference>
<protein>
    <submittedName>
        <fullName evidence="2">Class I SAM-dependent methyltransferase</fullName>
        <ecNumber evidence="2">2.1.-.-</ecNumber>
    </submittedName>
</protein>
<keyword evidence="3" id="KW-1185">Reference proteome</keyword>
<comment type="caution">
    <text evidence="2">The sequence shown here is derived from an EMBL/GenBank/DDBJ whole genome shotgun (WGS) entry which is preliminary data.</text>
</comment>
<organism evidence="2 3">
    <name type="scientific">[Mycobacterium] nativiensis</name>
    <dbReference type="NCBI Taxonomy" id="2855503"/>
    <lineage>
        <taxon>Bacteria</taxon>
        <taxon>Bacillati</taxon>
        <taxon>Actinomycetota</taxon>
        <taxon>Actinomycetes</taxon>
        <taxon>Mycobacteriales</taxon>
        <taxon>Mycobacteriaceae</taxon>
        <taxon>Mycolicibacter</taxon>
    </lineage>
</organism>
<proteinExistence type="predicted"/>
<keyword evidence="2" id="KW-0808">Transferase</keyword>
<dbReference type="GO" id="GO:0008168">
    <property type="term" value="F:methyltransferase activity"/>
    <property type="evidence" value="ECO:0007669"/>
    <property type="project" value="UniProtKB-KW"/>
</dbReference>
<evidence type="ECO:0000313" key="3">
    <source>
        <dbReference type="Proteomes" id="UP001298593"/>
    </source>
</evidence>
<dbReference type="Proteomes" id="UP001298593">
    <property type="component" value="Unassembled WGS sequence"/>
</dbReference>
<feature type="domain" description="Methyltransferase" evidence="1">
    <location>
        <begin position="44"/>
        <end position="137"/>
    </location>
</feature>
<accession>A0ABU5Y2R6</accession>
<dbReference type="EMBL" id="JAYJJU010000034">
    <property type="protein sequence ID" value="MEB3034524.1"/>
    <property type="molecule type" value="Genomic_DNA"/>
</dbReference>
<name>A0ABU5Y2R6_9MYCO</name>
<dbReference type="Pfam" id="PF13649">
    <property type="entry name" value="Methyltransf_25"/>
    <property type="match status" value="1"/>
</dbReference>
<sequence length="222" mass="24179">MTESTQDAQEFWEEFYGGHEKVWSGRVNAQLADVAADLAPGRALDLGCGEGADAIWLAEDGWQVVAVDVSANALERARAAAERRGVAVRIRFGRHDLSTSFPDGRFDLVSAQFLHSPVTLDREAVLRRAAEAVTVGGRLLIVDHGAAPPWAGEHVHEHHFATVEEVLAGMDLDGRQWERLRAETVDRDAVGPDGQAATLTDNVILLRRLDTQAASWKISPSV</sequence>